<evidence type="ECO:0000313" key="10">
    <source>
        <dbReference type="EnsemblMetazoa" id="XP_016974949.1"/>
    </source>
</evidence>
<comment type="subunit">
    <text evidence="5">Monomer; active form. Homodimer; inactive form. The homodimer is probably linked by 1 2Fe-2S cluster.</text>
</comment>
<dbReference type="EnsemblMetazoa" id="XM_017119460.2">
    <property type="protein sequence ID" value="XP_016974949.1"/>
    <property type="gene ID" value="LOC108041497"/>
</dbReference>
<evidence type="ECO:0000259" key="9">
    <source>
        <dbReference type="Pfam" id="PF00462"/>
    </source>
</evidence>
<dbReference type="InterPro" id="IPR014025">
    <property type="entry name" value="Glutaredoxin_subgr"/>
</dbReference>
<dbReference type="FunFam" id="3.40.30.10:FF:000026">
    <property type="entry name" value="Glutaredoxin 2"/>
    <property type="match status" value="1"/>
</dbReference>
<dbReference type="InterPro" id="IPR036249">
    <property type="entry name" value="Thioredoxin-like_sf"/>
</dbReference>
<dbReference type="Proteomes" id="UP001652680">
    <property type="component" value="Unassembled WGS sequence"/>
</dbReference>
<dbReference type="CDD" id="cd03419">
    <property type="entry name" value="GRX_GRXh_1_2_like"/>
    <property type="match status" value="1"/>
</dbReference>
<evidence type="ECO:0000313" key="11">
    <source>
        <dbReference type="Proteomes" id="UP001652680"/>
    </source>
</evidence>
<protein>
    <recommendedName>
        <fullName evidence="6">Glutaredoxin-2, mitochondrial</fullName>
    </recommendedName>
</protein>
<dbReference type="OrthoDB" id="2445127at2759"/>
<feature type="coiled-coil region" evidence="7">
    <location>
        <begin position="156"/>
        <end position="239"/>
    </location>
</feature>
<comment type="similarity">
    <text evidence="1">Belongs to the glutaredoxin family.</text>
</comment>
<keyword evidence="11" id="KW-1185">Reference proteome</keyword>
<accession>A0A6P4EEK6</accession>
<dbReference type="GO" id="GO:0005737">
    <property type="term" value="C:cytoplasm"/>
    <property type="evidence" value="ECO:0007669"/>
    <property type="project" value="TreeGrafter"/>
</dbReference>
<evidence type="ECO:0000256" key="7">
    <source>
        <dbReference type="SAM" id="Coils"/>
    </source>
</evidence>
<dbReference type="GO" id="GO:0015038">
    <property type="term" value="F:glutathione disulfide oxidoreductase activity"/>
    <property type="evidence" value="ECO:0007669"/>
    <property type="project" value="TreeGrafter"/>
</dbReference>
<dbReference type="Pfam" id="PF00462">
    <property type="entry name" value="Glutaredoxin"/>
    <property type="match status" value="1"/>
</dbReference>
<dbReference type="RefSeq" id="XP_016974949.1">
    <property type="nucleotide sequence ID" value="XM_017119460.1"/>
</dbReference>
<gene>
    <name evidence="12" type="primary">LOC108041497</name>
    <name evidence="10" type="synonym">108041497</name>
</gene>
<dbReference type="GeneID" id="108041497"/>
<organism evidence="12">
    <name type="scientific">Drosophila rhopaloa</name>
    <name type="common">Fruit fly</name>
    <dbReference type="NCBI Taxonomy" id="1041015"/>
    <lineage>
        <taxon>Eukaryota</taxon>
        <taxon>Metazoa</taxon>
        <taxon>Ecdysozoa</taxon>
        <taxon>Arthropoda</taxon>
        <taxon>Hexapoda</taxon>
        <taxon>Insecta</taxon>
        <taxon>Pterygota</taxon>
        <taxon>Neoptera</taxon>
        <taxon>Endopterygota</taxon>
        <taxon>Diptera</taxon>
        <taxon>Brachycera</taxon>
        <taxon>Muscomorpha</taxon>
        <taxon>Ephydroidea</taxon>
        <taxon>Drosophilidae</taxon>
        <taxon>Drosophila</taxon>
        <taxon>Sophophora</taxon>
    </lineage>
</organism>
<sequence length="402" mass="44789">MFGNLKKKLSSAIQEGLVISESLQQQYRQRVSSGNSGSSQASGLTTPTSPLGLNESLSSSRSSNLSLSAPFQLTDGVPSHLNVAAGCSLLAKYEDDWQQIHGANEENADKAAEIATQISGVQQKASNQRRIVSELNSSLLGIPTLVVQLQASLKILQSLEQMGQELEVELEKLEDLCEECELQEFILEQQFQLSRHKQRKLNELEQYRQQVASKHQSKIQDQEQKLLKLQRERQAVFDDAFRGDMEEYKQHGQLTKIQTNSNSLHLSQLLLYPASPPKFPYPFLDFELMGAVGSALKSPIVDMSTKQAKFVENTITSNKVVIFSKSYCPYCTMAKEPFRKLNVEAHIIELDGNPDGNEIQAVLGEITGARTVPRVFIDGKFVGGGTDIKRMFETGALQKYFQ</sequence>
<dbReference type="NCBIfam" id="TIGR02180">
    <property type="entry name" value="GRX_euk"/>
    <property type="match status" value="1"/>
</dbReference>
<comment type="function">
    <text evidence="4">Glutathione-dependent oxidoreductase that facilitates the maintenance of mitochondrial redox homeostasis upon induction of apoptosis by oxidative stress. Involved in response to hydrogen peroxide and regulation of apoptosis caused by oxidative stress. Acts as a very efficient catalyst of monothiol reactions because of its high affinity for protein glutathione-mixed disulfides. Can receive electrons not only from glutathione (GSH), but also from thioredoxin reductase supporting both monothiol and dithiol reactions. Efficiently catalyzes both glutathionylation and deglutathionylation of mitochondrial complex I, which in turn regulates the superoxide production by the complex. Overexpression decreases the susceptibility to apoptosis and prevents loss of cardiolipin and cytochrome c release.</text>
</comment>
<evidence type="ECO:0000256" key="4">
    <source>
        <dbReference type="ARBA" id="ARBA00037470"/>
    </source>
</evidence>
<keyword evidence="2" id="KW-0318">Glutathionylation</keyword>
<dbReference type="CTD" id="40052"/>
<proteinExistence type="inferred from homology"/>
<dbReference type="PROSITE" id="PS51354">
    <property type="entry name" value="GLUTAREDOXIN_2"/>
    <property type="match status" value="1"/>
</dbReference>
<feature type="region of interest" description="Disordered" evidence="8">
    <location>
        <begin position="29"/>
        <end position="57"/>
    </location>
</feature>
<dbReference type="PRINTS" id="PR00160">
    <property type="entry name" value="GLUTAREDOXIN"/>
</dbReference>
<dbReference type="SUPFAM" id="SSF52833">
    <property type="entry name" value="Thioredoxin-like"/>
    <property type="match status" value="1"/>
</dbReference>
<dbReference type="Gene3D" id="3.40.30.10">
    <property type="entry name" value="Glutaredoxin"/>
    <property type="match status" value="1"/>
</dbReference>
<keyword evidence="3" id="KW-0676">Redox-active center</keyword>
<reference evidence="11" key="1">
    <citation type="journal article" date="2021" name="Elife">
        <title>Highly contiguous assemblies of 101 drosophilid genomes.</title>
        <authorList>
            <person name="Kim B.Y."/>
            <person name="Wang J.R."/>
            <person name="Miller D.E."/>
            <person name="Barmina O."/>
            <person name="Delaney E."/>
            <person name="Thompson A."/>
            <person name="Comeault A.A."/>
            <person name="Peede D."/>
            <person name="D'Agostino E.R."/>
            <person name="Pelaez J."/>
            <person name="Aguilar J.M."/>
            <person name="Haji D."/>
            <person name="Matsunaga T."/>
            <person name="Armstrong E.E."/>
            <person name="Zych M."/>
            <person name="Ogawa Y."/>
            <person name="Stamenkovic-Radak M."/>
            <person name="Jelic M."/>
            <person name="Veselinovic M.S."/>
            <person name="Tanaskovic M."/>
            <person name="Eric P."/>
            <person name="Gao J.J."/>
            <person name="Katoh T.K."/>
            <person name="Toda M.J."/>
            <person name="Watabe H."/>
            <person name="Watada M."/>
            <person name="Davis J.S."/>
            <person name="Moyle L.C."/>
            <person name="Manoli G."/>
            <person name="Bertolini E."/>
            <person name="Kostal V."/>
            <person name="Hawley R.S."/>
            <person name="Takahashi A."/>
            <person name="Jones C.D."/>
            <person name="Price D.K."/>
            <person name="Whiteman N."/>
            <person name="Kopp A."/>
            <person name="Matute D.R."/>
            <person name="Petrov D.A."/>
        </authorList>
    </citation>
    <scope>NUCLEOTIDE SEQUENCE [LARGE SCALE GENOMIC DNA]</scope>
</reference>
<dbReference type="PANTHER" id="PTHR45694:SF5">
    <property type="entry name" value="GLUTAREDOXIN 2"/>
    <property type="match status" value="1"/>
</dbReference>
<evidence type="ECO:0000256" key="6">
    <source>
        <dbReference type="ARBA" id="ARBA00039819"/>
    </source>
</evidence>
<dbReference type="AlphaFoldDB" id="A0A6P4EEK6"/>
<evidence type="ECO:0000256" key="8">
    <source>
        <dbReference type="SAM" id="MobiDB-lite"/>
    </source>
</evidence>
<feature type="domain" description="Glutaredoxin" evidence="9">
    <location>
        <begin position="320"/>
        <end position="382"/>
    </location>
</feature>
<evidence type="ECO:0000256" key="3">
    <source>
        <dbReference type="ARBA" id="ARBA00023284"/>
    </source>
</evidence>
<dbReference type="GO" id="GO:0034599">
    <property type="term" value="P:cellular response to oxidative stress"/>
    <property type="evidence" value="ECO:0007669"/>
    <property type="project" value="TreeGrafter"/>
</dbReference>
<dbReference type="PANTHER" id="PTHR45694">
    <property type="entry name" value="GLUTAREDOXIN 2"/>
    <property type="match status" value="1"/>
</dbReference>
<evidence type="ECO:0000256" key="2">
    <source>
        <dbReference type="ARBA" id="ARBA00023206"/>
    </source>
</evidence>
<name>A0A6P4EEK6_DRORH</name>
<evidence type="ECO:0000256" key="5">
    <source>
        <dbReference type="ARBA" id="ARBA00038558"/>
    </source>
</evidence>
<keyword evidence="7" id="KW-0175">Coiled coil</keyword>
<evidence type="ECO:0000256" key="1">
    <source>
        <dbReference type="ARBA" id="ARBA00007787"/>
    </source>
</evidence>
<reference evidence="10" key="3">
    <citation type="submission" date="2025-05" db="UniProtKB">
        <authorList>
            <consortium name="EnsemblMetazoa"/>
        </authorList>
    </citation>
    <scope>IDENTIFICATION</scope>
</reference>
<dbReference type="InterPro" id="IPR011899">
    <property type="entry name" value="Glutaredoxin_euk/vir"/>
</dbReference>
<feature type="compositionally biased region" description="Low complexity" evidence="8">
    <location>
        <begin position="32"/>
        <end position="43"/>
    </location>
</feature>
<evidence type="ECO:0000313" key="12">
    <source>
        <dbReference type="RefSeq" id="XP_016974949.1"/>
    </source>
</evidence>
<dbReference type="InterPro" id="IPR002109">
    <property type="entry name" value="Glutaredoxin"/>
</dbReference>
<reference evidence="12" key="2">
    <citation type="submission" date="2025-04" db="UniProtKB">
        <authorList>
            <consortium name="RefSeq"/>
        </authorList>
    </citation>
    <scope>IDENTIFICATION</scope>
</reference>